<reference evidence="7" key="1">
    <citation type="submission" date="2025-08" db="UniProtKB">
        <authorList>
            <consortium name="Ensembl"/>
        </authorList>
    </citation>
    <scope>IDENTIFICATION</scope>
</reference>
<dbReference type="GeneTree" id="ENSGT00940000154521"/>
<comment type="subcellular location">
    <subcellularLocation>
        <location evidence="1">Cell projection</location>
        <location evidence="1">Cilium</location>
    </subcellularLocation>
</comment>
<keyword evidence="2 4" id="KW-0175">Coiled coil</keyword>
<evidence type="ECO:0000259" key="6">
    <source>
        <dbReference type="Pfam" id="PF13870"/>
    </source>
</evidence>
<sequence>MDRPSERPRDPEGEGEDVESLPSRSSEIKTKSGLQAPTEPVEPDPEPEPEPQPEAEAEAEEEVEASRGGAAADEQAETPAGPADTEAEGEEGPGEPGWPAEPEAAAEEPAKPGSEAVPEEPEKEGEEEEEEDWEEEEEAAAAGGKKEAESQASLLPTTTGGAEAAPAREEAEEERQEEEEEEEKEEQKKSEEREGKGGEGRPAKSEKEGTYLYGDDEDYYEWSEEVQKLKEQQLRSELLEQYRSLLVERNRCQRYNVCLQHKICEALRKKKGLEAAEVPDKGPETEAPEKEQVYLRYLAMLEELKKQQADDLQWYHQELAQLKKQGQEKLARVEKEWRGFQALKKQVVMQAMGSCWMRGGRQAALREVEAIQALEDKKVKEMSAVRLENVQLKQSLAHFETRMRAQEDLTEGLLLIDCEQLKIENQTLNEKVEERNEELLKLRNKVTNNVQIITHVKEKLHFMDMENARKKEQLLEIEAQVALGRDIFTKTKQARDSLRVDNIKLDQKCGLLGKESLLRDLEEKVEKTELLKQRLESLKRHHAGLTLSCRGLRQKIREAKAFLPS</sequence>
<feature type="compositionally biased region" description="Basic and acidic residues" evidence="5">
    <location>
        <begin position="1"/>
        <end position="12"/>
    </location>
</feature>
<evidence type="ECO:0000256" key="2">
    <source>
        <dbReference type="ARBA" id="ARBA00023054"/>
    </source>
</evidence>
<dbReference type="AlphaFoldDB" id="A0A8C9AZW8"/>
<feature type="domain" description="CCDC113/CCDC96 coiled-coil" evidence="6">
    <location>
        <begin position="376"/>
        <end position="550"/>
    </location>
</feature>
<feature type="compositionally biased region" description="Acidic residues" evidence="5">
    <location>
        <begin position="170"/>
        <end position="184"/>
    </location>
</feature>
<feature type="compositionally biased region" description="Basic and acidic residues" evidence="5">
    <location>
        <begin position="185"/>
        <end position="209"/>
    </location>
</feature>
<name>A0A8C9AZW8_PROSS</name>
<evidence type="ECO:0000256" key="5">
    <source>
        <dbReference type="SAM" id="MobiDB-lite"/>
    </source>
</evidence>
<keyword evidence="3" id="KW-0966">Cell projection</keyword>
<evidence type="ECO:0000256" key="1">
    <source>
        <dbReference type="ARBA" id="ARBA00004138"/>
    </source>
</evidence>
<feature type="compositionally biased region" description="Acidic residues" evidence="5">
    <location>
        <begin position="117"/>
        <end position="139"/>
    </location>
</feature>
<accession>A0A8C9AZW8</accession>
<evidence type="ECO:0000256" key="4">
    <source>
        <dbReference type="SAM" id="Coils"/>
    </source>
</evidence>
<evidence type="ECO:0000313" key="7">
    <source>
        <dbReference type="Ensembl" id="ENSPSMP00000037644.1"/>
    </source>
</evidence>
<organism evidence="7 8">
    <name type="scientific">Prolemur simus</name>
    <name type="common">Greater bamboo lemur</name>
    <name type="synonym">Hapalemur simus</name>
    <dbReference type="NCBI Taxonomy" id="1328070"/>
    <lineage>
        <taxon>Eukaryota</taxon>
        <taxon>Metazoa</taxon>
        <taxon>Chordata</taxon>
        <taxon>Craniata</taxon>
        <taxon>Vertebrata</taxon>
        <taxon>Euteleostomi</taxon>
        <taxon>Mammalia</taxon>
        <taxon>Eutheria</taxon>
        <taxon>Euarchontoglires</taxon>
        <taxon>Primates</taxon>
        <taxon>Strepsirrhini</taxon>
        <taxon>Lemuriformes</taxon>
        <taxon>Lemuridae</taxon>
        <taxon>Prolemur</taxon>
    </lineage>
</organism>
<dbReference type="GO" id="GO:0060271">
    <property type="term" value="P:cilium assembly"/>
    <property type="evidence" value="ECO:0007669"/>
    <property type="project" value="TreeGrafter"/>
</dbReference>
<feature type="compositionally biased region" description="Polar residues" evidence="5">
    <location>
        <begin position="150"/>
        <end position="159"/>
    </location>
</feature>
<dbReference type="Pfam" id="PF13870">
    <property type="entry name" value="CCDC113_CCDC96_CC"/>
    <property type="match status" value="1"/>
</dbReference>
<dbReference type="Proteomes" id="UP000694414">
    <property type="component" value="Unplaced"/>
</dbReference>
<proteinExistence type="predicted"/>
<feature type="coiled-coil region" evidence="4">
    <location>
        <begin position="305"/>
        <end position="336"/>
    </location>
</feature>
<reference evidence="7" key="2">
    <citation type="submission" date="2025-09" db="UniProtKB">
        <authorList>
            <consortium name="Ensembl"/>
        </authorList>
    </citation>
    <scope>IDENTIFICATION</scope>
</reference>
<dbReference type="PANTHER" id="PTHR15654:SF1">
    <property type="entry name" value="COILED-COIL DOMAIN-CONTAINING PROTEIN 96"/>
    <property type="match status" value="1"/>
</dbReference>
<evidence type="ECO:0000256" key="3">
    <source>
        <dbReference type="ARBA" id="ARBA00023273"/>
    </source>
</evidence>
<dbReference type="GO" id="GO:0036064">
    <property type="term" value="C:ciliary basal body"/>
    <property type="evidence" value="ECO:0007669"/>
    <property type="project" value="TreeGrafter"/>
</dbReference>
<protein>
    <recommendedName>
        <fullName evidence="6">CCDC113/CCDC96 coiled-coil domain-containing protein</fullName>
    </recommendedName>
</protein>
<feature type="compositionally biased region" description="Acidic residues" evidence="5">
    <location>
        <begin position="41"/>
        <end position="63"/>
    </location>
</feature>
<feature type="coiled-coil region" evidence="4">
    <location>
        <begin position="511"/>
        <end position="541"/>
    </location>
</feature>
<keyword evidence="8" id="KW-1185">Reference proteome</keyword>
<feature type="coiled-coil region" evidence="4">
    <location>
        <begin position="418"/>
        <end position="449"/>
    </location>
</feature>
<dbReference type="InterPro" id="IPR025254">
    <property type="entry name" value="CCDC113/CCDC96_CC"/>
</dbReference>
<dbReference type="InterPro" id="IPR051885">
    <property type="entry name" value="CC_CF"/>
</dbReference>
<feature type="region of interest" description="Disordered" evidence="5">
    <location>
        <begin position="1"/>
        <end position="212"/>
    </location>
</feature>
<dbReference type="Ensembl" id="ENSPSMT00000043352.1">
    <property type="protein sequence ID" value="ENSPSMP00000037644.1"/>
    <property type="gene ID" value="ENSPSMG00000025852.1"/>
</dbReference>
<dbReference type="PANTHER" id="PTHR15654">
    <property type="entry name" value="COILED-COIL DOMAIN-CONTAINING PROTEIN 113-RELATED"/>
    <property type="match status" value="1"/>
</dbReference>
<dbReference type="GO" id="GO:0005930">
    <property type="term" value="C:axoneme"/>
    <property type="evidence" value="ECO:0007669"/>
    <property type="project" value="TreeGrafter"/>
</dbReference>
<evidence type="ECO:0000313" key="8">
    <source>
        <dbReference type="Proteomes" id="UP000694414"/>
    </source>
</evidence>